<feature type="transmembrane region" description="Helical" evidence="9">
    <location>
        <begin position="75"/>
        <end position="98"/>
    </location>
</feature>
<comment type="catalytic activity">
    <reaction evidence="1">
        <text>ATP + protein L-histidine = ADP + protein N-phospho-L-histidine.</text>
        <dbReference type="EC" id="2.7.13.3"/>
    </reaction>
</comment>
<dbReference type="InterPro" id="IPR003594">
    <property type="entry name" value="HATPase_dom"/>
</dbReference>
<evidence type="ECO:0000256" key="9">
    <source>
        <dbReference type="SAM" id="Phobius"/>
    </source>
</evidence>
<accession>A0ABY5DHX7</accession>
<feature type="domain" description="Histidine kinase/HSP90-like ATPase" evidence="10">
    <location>
        <begin position="355"/>
        <end position="459"/>
    </location>
</feature>
<dbReference type="GO" id="GO:0016301">
    <property type="term" value="F:kinase activity"/>
    <property type="evidence" value="ECO:0007669"/>
    <property type="project" value="UniProtKB-KW"/>
</dbReference>
<dbReference type="RefSeq" id="WP_254421572.1">
    <property type="nucleotide sequence ID" value="NZ_BAAAJB010000027.1"/>
</dbReference>
<proteinExistence type="predicted"/>
<dbReference type="Gene3D" id="3.30.565.10">
    <property type="entry name" value="Histidine kinase-like ATPase, C-terminal domain"/>
    <property type="match status" value="1"/>
</dbReference>
<dbReference type="EMBL" id="CP099837">
    <property type="protein sequence ID" value="USY22823.1"/>
    <property type="molecule type" value="Genomic_DNA"/>
</dbReference>
<keyword evidence="8" id="KW-0902">Two-component regulatory system</keyword>
<evidence type="ECO:0000256" key="8">
    <source>
        <dbReference type="ARBA" id="ARBA00023012"/>
    </source>
</evidence>
<dbReference type="PANTHER" id="PTHR24421">
    <property type="entry name" value="NITRATE/NITRITE SENSOR PROTEIN NARX-RELATED"/>
    <property type="match status" value="1"/>
</dbReference>
<dbReference type="InterPro" id="IPR025828">
    <property type="entry name" value="Put_sensor_dom"/>
</dbReference>
<sequence length="466" mass="50098">MNTRNVHRRAPSTLLKALASPRYLLSAWPWRSLAYVLTTLLVGGALFLVAIPVYMPWTFFVSMIGTGTSTGELTFAFLSGLFMVLCFAPLVAIPLGALERRRLYLVMPGENGSGHRMPPPGLWGWIRTRYAEAATWREVAYAAVMFPLVGVAFLVTFTLASVTVALAVTPLILLNENETAIAMAWTTLTTPLEALPYALLSPLVVALLLYSCGAMSYGHGVIARALLVGPPKEELRAELDQVTESRARLVNAFEYERRRIERDLHDGAQQRLVALSMDLGMARIELEEGSPADRRVVAAQAKADELIDEIRELVRGIHPRVLTDRGLHNALQELADHCPVPVTVETAIPYRLPPHVEGTAYFVVAEALTNVYKHAEATAVTVRAHLASGDVRSVGAVQGAATATLTVEVTDDGVGGADADRGSGLTGLGDRVAVMGGTMGLTSPEGGPTRIRVELPCGPIPADPTP</sequence>
<feature type="transmembrane region" description="Helical" evidence="9">
    <location>
        <begin position="146"/>
        <end position="174"/>
    </location>
</feature>
<evidence type="ECO:0000256" key="6">
    <source>
        <dbReference type="ARBA" id="ARBA00022777"/>
    </source>
</evidence>
<evidence type="ECO:0000256" key="4">
    <source>
        <dbReference type="ARBA" id="ARBA00022679"/>
    </source>
</evidence>
<dbReference type="InterPro" id="IPR011712">
    <property type="entry name" value="Sig_transdc_His_kin_sub3_dim/P"/>
</dbReference>
<evidence type="ECO:0000313" key="12">
    <source>
        <dbReference type="Proteomes" id="UP001055940"/>
    </source>
</evidence>
<evidence type="ECO:0000256" key="2">
    <source>
        <dbReference type="ARBA" id="ARBA00012438"/>
    </source>
</evidence>
<dbReference type="Gene3D" id="1.20.5.1930">
    <property type="match status" value="1"/>
</dbReference>
<feature type="transmembrane region" description="Helical" evidence="9">
    <location>
        <begin position="194"/>
        <end position="217"/>
    </location>
</feature>
<reference evidence="11" key="1">
    <citation type="submission" date="2022-06" db="EMBL/GenBank/DDBJ databases">
        <authorList>
            <person name="Ping M."/>
        </authorList>
    </citation>
    <scope>NUCLEOTIDE SEQUENCE</scope>
    <source>
        <strain evidence="11">JCM11759T</strain>
    </source>
</reference>
<keyword evidence="9" id="KW-0812">Transmembrane</keyword>
<evidence type="ECO:0000256" key="7">
    <source>
        <dbReference type="ARBA" id="ARBA00022840"/>
    </source>
</evidence>
<evidence type="ECO:0000256" key="1">
    <source>
        <dbReference type="ARBA" id="ARBA00000085"/>
    </source>
</evidence>
<keyword evidence="6 11" id="KW-0418">Kinase</keyword>
<keyword evidence="3" id="KW-0597">Phosphoprotein</keyword>
<keyword evidence="9" id="KW-1133">Transmembrane helix</keyword>
<protein>
    <recommendedName>
        <fullName evidence="2">histidine kinase</fullName>
        <ecNumber evidence="2">2.7.13.3</ecNumber>
    </recommendedName>
</protein>
<dbReference type="Pfam" id="PF13796">
    <property type="entry name" value="Sensor"/>
    <property type="match status" value="1"/>
</dbReference>
<dbReference type="PANTHER" id="PTHR24421:SF10">
    <property type="entry name" value="NITRATE_NITRITE SENSOR PROTEIN NARQ"/>
    <property type="match status" value="1"/>
</dbReference>
<gene>
    <name evidence="11" type="ORF">NE857_15135</name>
</gene>
<dbReference type="Pfam" id="PF07730">
    <property type="entry name" value="HisKA_3"/>
    <property type="match status" value="1"/>
</dbReference>
<dbReference type="Proteomes" id="UP001055940">
    <property type="component" value="Chromosome"/>
</dbReference>
<dbReference type="InterPro" id="IPR036890">
    <property type="entry name" value="HATPase_C_sf"/>
</dbReference>
<evidence type="ECO:0000256" key="3">
    <source>
        <dbReference type="ARBA" id="ARBA00022553"/>
    </source>
</evidence>
<dbReference type="InterPro" id="IPR050482">
    <property type="entry name" value="Sensor_HK_TwoCompSys"/>
</dbReference>
<feature type="transmembrane region" description="Helical" evidence="9">
    <location>
        <begin position="32"/>
        <end position="55"/>
    </location>
</feature>
<evidence type="ECO:0000256" key="5">
    <source>
        <dbReference type="ARBA" id="ARBA00022741"/>
    </source>
</evidence>
<keyword evidence="9" id="KW-0472">Membrane</keyword>
<keyword evidence="12" id="KW-1185">Reference proteome</keyword>
<keyword evidence="4" id="KW-0808">Transferase</keyword>
<evidence type="ECO:0000259" key="10">
    <source>
        <dbReference type="SMART" id="SM00387"/>
    </source>
</evidence>
<evidence type="ECO:0000313" key="11">
    <source>
        <dbReference type="EMBL" id="USY22823.1"/>
    </source>
</evidence>
<keyword evidence="5" id="KW-0547">Nucleotide-binding</keyword>
<dbReference type="SUPFAM" id="SSF55874">
    <property type="entry name" value="ATPase domain of HSP90 chaperone/DNA topoisomerase II/histidine kinase"/>
    <property type="match status" value="1"/>
</dbReference>
<dbReference type="CDD" id="cd16917">
    <property type="entry name" value="HATPase_UhpB-NarQ-NarX-like"/>
    <property type="match status" value="1"/>
</dbReference>
<keyword evidence="7" id="KW-0067">ATP-binding</keyword>
<dbReference type="SMART" id="SM00387">
    <property type="entry name" value="HATPase_c"/>
    <property type="match status" value="1"/>
</dbReference>
<organism evidence="11 12">
    <name type="scientific">Nocardiopsis exhalans</name>
    <dbReference type="NCBI Taxonomy" id="163604"/>
    <lineage>
        <taxon>Bacteria</taxon>
        <taxon>Bacillati</taxon>
        <taxon>Actinomycetota</taxon>
        <taxon>Actinomycetes</taxon>
        <taxon>Streptosporangiales</taxon>
        <taxon>Nocardiopsidaceae</taxon>
        <taxon>Nocardiopsis</taxon>
    </lineage>
</organism>
<name>A0ABY5DHX7_9ACTN</name>
<dbReference type="EC" id="2.7.13.3" evidence="2"/>